<evidence type="ECO:0000256" key="2">
    <source>
        <dbReference type="ARBA" id="ARBA00012687"/>
    </source>
</evidence>
<dbReference type="Pfam" id="PF02684">
    <property type="entry name" value="LpxB"/>
    <property type="match status" value="1"/>
</dbReference>
<keyword evidence="12" id="KW-1185">Reference proteome</keyword>
<evidence type="ECO:0000256" key="10">
    <source>
        <dbReference type="HAMAP-Rule" id="MF_00392"/>
    </source>
</evidence>
<evidence type="ECO:0000256" key="1">
    <source>
        <dbReference type="ARBA" id="ARBA00002056"/>
    </source>
</evidence>
<comment type="catalytic activity">
    <reaction evidence="9 10">
        <text>a lipid X + a UDP-2-N,3-O-bis[(3R)-3-hydroxyacyl]-alpha-D-glucosamine = a lipid A disaccharide + UDP + H(+)</text>
        <dbReference type="Rhea" id="RHEA:67828"/>
        <dbReference type="ChEBI" id="CHEBI:15378"/>
        <dbReference type="ChEBI" id="CHEBI:58223"/>
        <dbReference type="ChEBI" id="CHEBI:137748"/>
        <dbReference type="ChEBI" id="CHEBI:176338"/>
        <dbReference type="ChEBI" id="CHEBI:176343"/>
        <dbReference type="EC" id="2.4.1.182"/>
    </reaction>
</comment>
<comment type="similarity">
    <text evidence="10">Belongs to the LpxB family.</text>
</comment>
<comment type="function">
    <text evidence="1 10">Condensation of UDP-2,3-diacylglucosamine and 2,3-diacylglucosamine-1-phosphate to form lipid A disaccharide, a precursor of lipid A, a phosphorylated glycolipid that anchors the lipopolysaccharide to the outer membrane of the cell.</text>
</comment>
<dbReference type="SUPFAM" id="SSF53756">
    <property type="entry name" value="UDP-Glycosyltransferase/glycogen phosphorylase"/>
    <property type="match status" value="1"/>
</dbReference>
<dbReference type="Gene3D" id="3.40.50.2000">
    <property type="entry name" value="Glycogen Phosphorylase B"/>
    <property type="match status" value="1"/>
</dbReference>
<dbReference type="NCBIfam" id="TIGR00215">
    <property type="entry name" value="lpxB"/>
    <property type="match status" value="1"/>
</dbReference>
<proteinExistence type="inferred from homology"/>
<evidence type="ECO:0000313" key="11">
    <source>
        <dbReference type="EMBL" id="CAH2030526.1"/>
    </source>
</evidence>
<comment type="pathway">
    <text evidence="10">Bacterial outer membrane biogenesis; LPS lipid A biosynthesis.</text>
</comment>
<dbReference type="EC" id="2.4.1.182" evidence="2 10"/>
<evidence type="ECO:0000256" key="3">
    <source>
        <dbReference type="ARBA" id="ARBA00020902"/>
    </source>
</evidence>
<sequence length="395" mass="42986">MVRRDDGAAADAVYGNHSRRVMIIAGEASGDIYGAGLIRAVHRRDPAVRFFGIGGVRMREAGADTLVDAAEMAVVGLIEVLRHFDVIASAFLKLKKILLSEPPSLLILIDYPGFNLRLAKIAKKAGVPVLYYISPQIWAWRQGRVQKIRRLVDHMAVILPFEAPFYQKAGVPVSFVGHPMADLVTVSLDRDQAARSFGLDPAHQIVGLFPGSRKSEISRLLPTIVATACLLHRRFPEIRFVLPLASTLQDEDLTPYLAGSGLPVTVVRERIHDLTRACDAVISVSGTVTLEVALVGTPLVIIYKLSPLTYRIARRLVKVDHIGLCNIVAGETVARELIQDDASAEMIAEEIGRILSDSGYAAQCRQKLSRVRERLGGGGADDRVAALTLELLAAP</sequence>
<evidence type="ECO:0000256" key="4">
    <source>
        <dbReference type="ARBA" id="ARBA00022516"/>
    </source>
</evidence>
<organism evidence="11 12">
    <name type="scientific">Trichlorobacter ammonificans</name>
    <dbReference type="NCBI Taxonomy" id="2916410"/>
    <lineage>
        <taxon>Bacteria</taxon>
        <taxon>Pseudomonadati</taxon>
        <taxon>Thermodesulfobacteriota</taxon>
        <taxon>Desulfuromonadia</taxon>
        <taxon>Geobacterales</taxon>
        <taxon>Geobacteraceae</taxon>
        <taxon>Trichlorobacter</taxon>
    </lineage>
</organism>
<dbReference type="GO" id="GO:0008915">
    <property type="term" value="F:lipid-A-disaccharide synthase activity"/>
    <property type="evidence" value="ECO:0007669"/>
    <property type="project" value="UniProtKB-EC"/>
</dbReference>
<dbReference type="HAMAP" id="MF_00392">
    <property type="entry name" value="LpxB"/>
    <property type="match status" value="1"/>
</dbReference>
<keyword evidence="6 10" id="KW-0328">Glycosyltransferase</keyword>
<reference evidence="11 12" key="1">
    <citation type="submission" date="2022-03" db="EMBL/GenBank/DDBJ databases">
        <authorList>
            <person name="Koch H."/>
        </authorList>
    </citation>
    <scope>NUCLEOTIDE SEQUENCE [LARGE SCALE GENOMIC DNA]</scope>
    <source>
        <strain evidence="11 12">G1</strain>
    </source>
</reference>
<evidence type="ECO:0000256" key="7">
    <source>
        <dbReference type="ARBA" id="ARBA00022679"/>
    </source>
</evidence>
<keyword evidence="8 10" id="KW-0443">Lipid metabolism</keyword>
<protein>
    <recommendedName>
        <fullName evidence="3 10">Lipid-A-disaccharide synthase</fullName>
        <ecNumber evidence="2 10">2.4.1.182</ecNumber>
    </recommendedName>
</protein>
<evidence type="ECO:0000256" key="6">
    <source>
        <dbReference type="ARBA" id="ARBA00022676"/>
    </source>
</evidence>
<keyword evidence="5 10" id="KW-0441">Lipid A biosynthesis</keyword>
<name>A0ABN8HG20_9BACT</name>
<accession>A0ABN8HG20</accession>
<gene>
    <name evidence="10 11" type="primary">lpxB</name>
    <name evidence="11" type="ORF">GEAMG1_0714</name>
</gene>
<evidence type="ECO:0000256" key="5">
    <source>
        <dbReference type="ARBA" id="ARBA00022556"/>
    </source>
</evidence>
<dbReference type="InterPro" id="IPR003835">
    <property type="entry name" value="Glyco_trans_19"/>
</dbReference>
<keyword evidence="4 10" id="KW-0444">Lipid biosynthesis</keyword>
<dbReference type="EMBL" id="OW150024">
    <property type="protein sequence ID" value="CAH2030526.1"/>
    <property type="molecule type" value="Genomic_DNA"/>
</dbReference>
<evidence type="ECO:0000256" key="9">
    <source>
        <dbReference type="ARBA" id="ARBA00048975"/>
    </source>
</evidence>
<dbReference type="PANTHER" id="PTHR30372">
    <property type="entry name" value="LIPID-A-DISACCHARIDE SYNTHASE"/>
    <property type="match status" value="1"/>
</dbReference>
<dbReference type="PANTHER" id="PTHR30372:SF4">
    <property type="entry name" value="LIPID-A-DISACCHARIDE SYNTHASE, MITOCHONDRIAL-RELATED"/>
    <property type="match status" value="1"/>
</dbReference>
<evidence type="ECO:0000313" key="12">
    <source>
        <dbReference type="Proteomes" id="UP001295463"/>
    </source>
</evidence>
<evidence type="ECO:0000256" key="8">
    <source>
        <dbReference type="ARBA" id="ARBA00023098"/>
    </source>
</evidence>
<dbReference type="Proteomes" id="UP001295463">
    <property type="component" value="Chromosome"/>
</dbReference>
<keyword evidence="7 10" id="KW-0808">Transferase</keyword>